<evidence type="ECO:0000256" key="4">
    <source>
        <dbReference type="ARBA" id="ARBA00023180"/>
    </source>
</evidence>
<dbReference type="AlphaFoldDB" id="A0A9D3PJ66"/>
<gene>
    <name evidence="7" type="ORF">MATL_G00226560</name>
</gene>
<dbReference type="GO" id="GO:0016020">
    <property type="term" value="C:membrane"/>
    <property type="evidence" value="ECO:0007669"/>
    <property type="project" value="UniProtKB-SubCell"/>
</dbReference>
<keyword evidence="5" id="KW-1133">Transmembrane helix</keyword>
<reference evidence="7" key="1">
    <citation type="submission" date="2021-01" db="EMBL/GenBank/DDBJ databases">
        <authorList>
            <person name="Zahm M."/>
            <person name="Roques C."/>
            <person name="Cabau C."/>
            <person name="Klopp C."/>
            <person name="Donnadieu C."/>
            <person name="Jouanno E."/>
            <person name="Lampietro C."/>
            <person name="Louis A."/>
            <person name="Herpin A."/>
            <person name="Echchiki A."/>
            <person name="Berthelot C."/>
            <person name="Parey E."/>
            <person name="Roest-Crollius H."/>
            <person name="Braasch I."/>
            <person name="Postlethwait J."/>
            <person name="Bobe J."/>
            <person name="Montfort J."/>
            <person name="Bouchez O."/>
            <person name="Begum T."/>
            <person name="Mejri S."/>
            <person name="Adams A."/>
            <person name="Chen W.-J."/>
            <person name="Guiguen Y."/>
        </authorList>
    </citation>
    <scope>NUCLEOTIDE SEQUENCE</scope>
    <source>
        <strain evidence="7">YG-15Mar2019-1</strain>
        <tissue evidence="7">Brain</tissue>
    </source>
</reference>
<keyword evidence="8" id="KW-1185">Reference proteome</keyword>
<dbReference type="Pfam" id="PF07686">
    <property type="entry name" value="V-set"/>
    <property type="match status" value="1"/>
</dbReference>
<name>A0A9D3PJ66_MEGAT</name>
<dbReference type="PANTHER" id="PTHR12080:SF59">
    <property type="entry name" value="HEPATIC AND GLIAL CELL ADHESION MOLECULE"/>
    <property type="match status" value="1"/>
</dbReference>
<dbReference type="InterPro" id="IPR007110">
    <property type="entry name" value="Ig-like_dom"/>
</dbReference>
<dbReference type="SUPFAM" id="SSF48726">
    <property type="entry name" value="Immunoglobulin"/>
    <property type="match status" value="1"/>
</dbReference>
<evidence type="ECO:0000256" key="5">
    <source>
        <dbReference type="SAM" id="Phobius"/>
    </source>
</evidence>
<evidence type="ECO:0000259" key="6">
    <source>
        <dbReference type="PROSITE" id="PS50835"/>
    </source>
</evidence>
<dbReference type="PROSITE" id="PS50835">
    <property type="entry name" value="IG_LIKE"/>
    <property type="match status" value="1"/>
</dbReference>
<dbReference type="EMBL" id="JAFDVH010000020">
    <property type="protein sequence ID" value="KAG7458995.1"/>
    <property type="molecule type" value="Genomic_DNA"/>
</dbReference>
<keyword evidence="2" id="KW-0732">Signal</keyword>
<dbReference type="PANTHER" id="PTHR12080">
    <property type="entry name" value="SIGNALING LYMPHOCYTIC ACTIVATION MOLECULE"/>
    <property type="match status" value="1"/>
</dbReference>
<dbReference type="SMART" id="SM00409">
    <property type="entry name" value="IG"/>
    <property type="match status" value="1"/>
</dbReference>
<dbReference type="InterPro" id="IPR013106">
    <property type="entry name" value="Ig_V-set"/>
</dbReference>
<evidence type="ECO:0000313" key="8">
    <source>
        <dbReference type="Proteomes" id="UP001046870"/>
    </source>
</evidence>
<dbReference type="InterPro" id="IPR013783">
    <property type="entry name" value="Ig-like_fold"/>
</dbReference>
<comment type="caution">
    <text evidence="7">The sequence shown here is derived from an EMBL/GenBank/DDBJ whole genome shotgun (WGS) entry which is preliminary data.</text>
</comment>
<dbReference type="GO" id="GO:0005911">
    <property type="term" value="C:cell-cell junction"/>
    <property type="evidence" value="ECO:0007669"/>
    <property type="project" value="TreeGrafter"/>
</dbReference>
<evidence type="ECO:0000313" key="7">
    <source>
        <dbReference type="EMBL" id="KAG7458995.1"/>
    </source>
</evidence>
<keyword evidence="5" id="KW-0812">Transmembrane</keyword>
<accession>A0A9D3PJ66</accession>
<evidence type="ECO:0000256" key="2">
    <source>
        <dbReference type="ARBA" id="ARBA00022729"/>
    </source>
</evidence>
<keyword evidence="3 5" id="KW-0472">Membrane</keyword>
<organism evidence="7 8">
    <name type="scientific">Megalops atlanticus</name>
    <name type="common">Tarpon</name>
    <name type="synonym">Clupea gigantea</name>
    <dbReference type="NCBI Taxonomy" id="7932"/>
    <lineage>
        <taxon>Eukaryota</taxon>
        <taxon>Metazoa</taxon>
        <taxon>Chordata</taxon>
        <taxon>Craniata</taxon>
        <taxon>Vertebrata</taxon>
        <taxon>Euteleostomi</taxon>
        <taxon>Actinopterygii</taxon>
        <taxon>Neopterygii</taxon>
        <taxon>Teleostei</taxon>
        <taxon>Elopiformes</taxon>
        <taxon>Megalopidae</taxon>
        <taxon>Megalops</taxon>
    </lineage>
</organism>
<keyword evidence="4" id="KW-0325">Glycoprotein</keyword>
<feature type="transmembrane region" description="Helical" evidence="5">
    <location>
        <begin position="12"/>
        <end position="35"/>
    </location>
</feature>
<dbReference type="Proteomes" id="UP001046870">
    <property type="component" value="Chromosome 20"/>
</dbReference>
<feature type="domain" description="Ig-like" evidence="6">
    <location>
        <begin position="1"/>
        <end position="146"/>
    </location>
</feature>
<proteinExistence type="predicted"/>
<dbReference type="InterPro" id="IPR036179">
    <property type="entry name" value="Ig-like_dom_sf"/>
</dbReference>
<sequence length="222" mass="24076">METMAGRYAVGFGKYSLQCIAYCILISVVCASVHLKANQEQVTGMESQSALLPAVYNVTGSPPSFLVLTWTSSNSTVIVNTVRFTAGRVAIKENKEFVPLHYKERVHIYPANGSLLLRNITQEDAGVYTLTVKDSSTGMEQTAAVKLTILPNEGLVEFFPDSYRDNVSTVTNLSACNHTLSQGNPVVLAIVLRTSSLGISALILTSICLIAKAMSYREADLF</sequence>
<evidence type="ECO:0000256" key="3">
    <source>
        <dbReference type="ARBA" id="ARBA00023136"/>
    </source>
</evidence>
<evidence type="ECO:0000256" key="1">
    <source>
        <dbReference type="ARBA" id="ARBA00004370"/>
    </source>
</evidence>
<feature type="transmembrane region" description="Helical" evidence="5">
    <location>
        <begin position="186"/>
        <end position="211"/>
    </location>
</feature>
<dbReference type="InterPro" id="IPR015631">
    <property type="entry name" value="CD2/SLAM_rcpt"/>
</dbReference>
<dbReference type="OrthoDB" id="8948341at2759"/>
<protein>
    <recommendedName>
        <fullName evidence="6">Ig-like domain-containing protein</fullName>
    </recommendedName>
</protein>
<dbReference type="InterPro" id="IPR003599">
    <property type="entry name" value="Ig_sub"/>
</dbReference>
<comment type="subcellular location">
    <subcellularLocation>
        <location evidence="1">Membrane</location>
    </subcellularLocation>
</comment>
<dbReference type="Gene3D" id="2.60.40.10">
    <property type="entry name" value="Immunoglobulins"/>
    <property type="match status" value="1"/>
</dbReference>